<dbReference type="Gramene" id="mRNA:HanXRQr2_Chr07g0283511">
    <property type="protein sequence ID" value="CDS:HanXRQr2_Chr07g0283511.1"/>
    <property type="gene ID" value="HanXRQr2_Chr07g0283511"/>
</dbReference>
<organism evidence="2 3">
    <name type="scientific">Helianthus annuus</name>
    <name type="common">Common sunflower</name>
    <dbReference type="NCBI Taxonomy" id="4232"/>
    <lineage>
        <taxon>Eukaryota</taxon>
        <taxon>Viridiplantae</taxon>
        <taxon>Streptophyta</taxon>
        <taxon>Embryophyta</taxon>
        <taxon>Tracheophyta</taxon>
        <taxon>Spermatophyta</taxon>
        <taxon>Magnoliopsida</taxon>
        <taxon>eudicotyledons</taxon>
        <taxon>Gunneridae</taxon>
        <taxon>Pentapetalae</taxon>
        <taxon>asterids</taxon>
        <taxon>campanulids</taxon>
        <taxon>Asterales</taxon>
        <taxon>Asteraceae</taxon>
        <taxon>Asteroideae</taxon>
        <taxon>Heliantheae alliance</taxon>
        <taxon>Heliantheae</taxon>
        <taxon>Helianthus</taxon>
    </lineage>
</organism>
<accession>A0A9K3IIT4</accession>
<evidence type="ECO:0000313" key="3">
    <source>
        <dbReference type="Proteomes" id="UP000215914"/>
    </source>
</evidence>
<name>A0A9K3IIT4_HELAN</name>
<reference evidence="2" key="2">
    <citation type="submission" date="2020-06" db="EMBL/GenBank/DDBJ databases">
        <title>Helianthus annuus Genome sequencing and assembly Release 2.</title>
        <authorList>
            <person name="Gouzy J."/>
            <person name="Langlade N."/>
            <person name="Munos S."/>
        </authorList>
    </citation>
    <scope>NUCLEOTIDE SEQUENCE</scope>
    <source>
        <tissue evidence="2">Leaves</tissue>
    </source>
</reference>
<dbReference type="EMBL" id="MNCJ02000322">
    <property type="protein sequence ID" value="KAF5797683.1"/>
    <property type="molecule type" value="Genomic_DNA"/>
</dbReference>
<keyword evidence="3" id="KW-1185">Reference proteome</keyword>
<evidence type="ECO:0000313" key="2">
    <source>
        <dbReference type="EMBL" id="KAF5797683.1"/>
    </source>
</evidence>
<evidence type="ECO:0000256" key="1">
    <source>
        <dbReference type="SAM" id="MobiDB-lite"/>
    </source>
</evidence>
<proteinExistence type="predicted"/>
<gene>
    <name evidence="2" type="ORF">HanXRQr2_Chr07g0283511</name>
</gene>
<dbReference type="AlphaFoldDB" id="A0A9K3IIT4"/>
<feature type="region of interest" description="Disordered" evidence="1">
    <location>
        <begin position="19"/>
        <end position="39"/>
    </location>
</feature>
<sequence>MSPRVRTWHGEVTAELAWSGSGSRSEITPAVGRTVRYPPPPPQTYNQTWWSTFGVTLKTNPTTTWKTKTGSLF</sequence>
<reference evidence="2" key="1">
    <citation type="journal article" date="2017" name="Nature">
        <title>The sunflower genome provides insights into oil metabolism, flowering and Asterid evolution.</title>
        <authorList>
            <person name="Badouin H."/>
            <person name="Gouzy J."/>
            <person name="Grassa C.J."/>
            <person name="Murat F."/>
            <person name="Staton S.E."/>
            <person name="Cottret L."/>
            <person name="Lelandais-Briere C."/>
            <person name="Owens G.L."/>
            <person name="Carrere S."/>
            <person name="Mayjonade B."/>
            <person name="Legrand L."/>
            <person name="Gill N."/>
            <person name="Kane N.C."/>
            <person name="Bowers J.E."/>
            <person name="Hubner S."/>
            <person name="Bellec A."/>
            <person name="Berard A."/>
            <person name="Berges H."/>
            <person name="Blanchet N."/>
            <person name="Boniface M.C."/>
            <person name="Brunel D."/>
            <person name="Catrice O."/>
            <person name="Chaidir N."/>
            <person name="Claudel C."/>
            <person name="Donnadieu C."/>
            <person name="Faraut T."/>
            <person name="Fievet G."/>
            <person name="Helmstetter N."/>
            <person name="King M."/>
            <person name="Knapp S.J."/>
            <person name="Lai Z."/>
            <person name="Le Paslier M.C."/>
            <person name="Lippi Y."/>
            <person name="Lorenzon L."/>
            <person name="Mandel J.R."/>
            <person name="Marage G."/>
            <person name="Marchand G."/>
            <person name="Marquand E."/>
            <person name="Bret-Mestries E."/>
            <person name="Morien E."/>
            <person name="Nambeesan S."/>
            <person name="Nguyen T."/>
            <person name="Pegot-Espagnet P."/>
            <person name="Pouilly N."/>
            <person name="Raftis F."/>
            <person name="Sallet E."/>
            <person name="Schiex T."/>
            <person name="Thomas J."/>
            <person name="Vandecasteele C."/>
            <person name="Vares D."/>
            <person name="Vear F."/>
            <person name="Vautrin S."/>
            <person name="Crespi M."/>
            <person name="Mangin B."/>
            <person name="Burke J.M."/>
            <person name="Salse J."/>
            <person name="Munos S."/>
            <person name="Vincourt P."/>
            <person name="Rieseberg L.H."/>
            <person name="Langlade N.B."/>
        </authorList>
    </citation>
    <scope>NUCLEOTIDE SEQUENCE</scope>
    <source>
        <tissue evidence="2">Leaves</tissue>
    </source>
</reference>
<comment type="caution">
    <text evidence="2">The sequence shown here is derived from an EMBL/GenBank/DDBJ whole genome shotgun (WGS) entry which is preliminary data.</text>
</comment>
<protein>
    <submittedName>
        <fullName evidence="2">Uncharacterized protein</fullName>
    </submittedName>
</protein>
<dbReference type="Proteomes" id="UP000215914">
    <property type="component" value="Unassembled WGS sequence"/>
</dbReference>